<dbReference type="PANTHER" id="PTHR43847">
    <property type="entry name" value="BLL3993 PROTEIN"/>
    <property type="match status" value="1"/>
</dbReference>
<reference evidence="6" key="1">
    <citation type="journal article" date="2014" name="Int. J. Syst. Evol. Microbiol.">
        <title>Complete genome sequence of Corynebacterium casei LMG S-19264T (=DSM 44701T), isolated from a smear-ripened cheese.</title>
        <authorList>
            <consortium name="US DOE Joint Genome Institute (JGI-PGF)"/>
            <person name="Walter F."/>
            <person name="Albersmeier A."/>
            <person name="Kalinowski J."/>
            <person name="Ruckert C."/>
        </authorList>
    </citation>
    <scope>NUCLEOTIDE SEQUENCE</scope>
    <source>
        <strain evidence="6">CGMCC 4.7368</strain>
    </source>
</reference>
<keyword evidence="3 5" id="KW-1133">Transmembrane helix</keyword>
<feature type="transmembrane region" description="Helical" evidence="5">
    <location>
        <begin position="118"/>
        <end position="136"/>
    </location>
</feature>
<comment type="subcellular location">
    <subcellularLocation>
        <location evidence="1">Endomembrane system</location>
        <topology evidence="1">Multi-pass membrane protein</topology>
    </subcellularLocation>
</comment>
<comment type="caution">
    <text evidence="6">The sequence shown here is derived from an EMBL/GenBank/DDBJ whole genome shotgun (WGS) entry which is preliminary data.</text>
</comment>
<accession>A0A918DG35</accession>
<dbReference type="InterPro" id="IPR052527">
    <property type="entry name" value="Metal_cation-efflux_comp"/>
</dbReference>
<keyword evidence="4 5" id="KW-0472">Membrane</keyword>
<dbReference type="RefSeq" id="WP_189123005.1">
    <property type="nucleotide sequence ID" value="NZ_BMNH01000002.1"/>
</dbReference>
<evidence type="ECO:0008006" key="8">
    <source>
        <dbReference type="Google" id="ProtNLM"/>
    </source>
</evidence>
<keyword evidence="7" id="KW-1185">Reference proteome</keyword>
<evidence type="ECO:0000256" key="5">
    <source>
        <dbReference type="SAM" id="Phobius"/>
    </source>
</evidence>
<dbReference type="Pfam" id="PF04191">
    <property type="entry name" value="PEMT"/>
    <property type="match status" value="1"/>
</dbReference>
<name>A0A918DG35_9ACTN</name>
<dbReference type="Proteomes" id="UP000646523">
    <property type="component" value="Unassembled WGS sequence"/>
</dbReference>
<evidence type="ECO:0000256" key="2">
    <source>
        <dbReference type="ARBA" id="ARBA00022692"/>
    </source>
</evidence>
<proteinExistence type="predicted"/>
<evidence type="ECO:0000313" key="7">
    <source>
        <dbReference type="Proteomes" id="UP000646523"/>
    </source>
</evidence>
<organism evidence="6 7">
    <name type="scientific">Nonomuraea cavernae</name>
    <dbReference type="NCBI Taxonomy" id="2045107"/>
    <lineage>
        <taxon>Bacteria</taxon>
        <taxon>Bacillati</taxon>
        <taxon>Actinomycetota</taxon>
        <taxon>Actinomycetes</taxon>
        <taxon>Streptosporangiales</taxon>
        <taxon>Streptosporangiaceae</taxon>
        <taxon>Nonomuraea</taxon>
    </lineage>
</organism>
<reference evidence="6" key="2">
    <citation type="submission" date="2020-09" db="EMBL/GenBank/DDBJ databases">
        <authorList>
            <person name="Sun Q."/>
            <person name="Zhou Y."/>
        </authorList>
    </citation>
    <scope>NUCLEOTIDE SEQUENCE</scope>
    <source>
        <strain evidence="6">CGMCC 4.7368</strain>
    </source>
</reference>
<evidence type="ECO:0000256" key="3">
    <source>
        <dbReference type="ARBA" id="ARBA00022989"/>
    </source>
</evidence>
<evidence type="ECO:0000313" key="6">
    <source>
        <dbReference type="EMBL" id="GGO64105.1"/>
    </source>
</evidence>
<sequence length="169" mass="18394">MRRTPAAVVSAAFFAAAPGTAAFLGPWWVSGWQAREPFASWVMVPLRVLGTLLVVAGLAVLVHAFARFVVEGLGTPVPIAPPERLVVGGLYRYVRNPMYVAVLGCVVGQAMLFGDGRLLLYAVAVAVPVVLFARFYEEPALRRRFGADYERYRAAVPGWWPTIHPRVGG</sequence>
<dbReference type="AlphaFoldDB" id="A0A918DG35"/>
<gene>
    <name evidence="6" type="ORF">GCM10012289_12750</name>
</gene>
<feature type="transmembrane region" description="Helical" evidence="5">
    <location>
        <begin position="93"/>
        <end position="112"/>
    </location>
</feature>
<dbReference type="PANTHER" id="PTHR43847:SF1">
    <property type="entry name" value="BLL3993 PROTEIN"/>
    <property type="match status" value="1"/>
</dbReference>
<evidence type="ECO:0000256" key="1">
    <source>
        <dbReference type="ARBA" id="ARBA00004127"/>
    </source>
</evidence>
<dbReference type="GO" id="GO:0012505">
    <property type="term" value="C:endomembrane system"/>
    <property type="evidence" value="ECO:0007669"/>
    <property type="project" value="UniProtKB-SubCell"/>
</dbReference>
<dbReference type="Gene3D" id="1.20.120.1630">
    <property type="match status" value="1"/>
</dbReference>
<protein>
    <recommendedName>
        <fullName evidence="8">Isoprenylcysteine carboxyl methyltransferase</fullName>
    </recommendedName>
</protein>
<dbReference type="EMBL" id="BMNH01000002">
    <property type="protein sequence ID" value="GGO64105.1"/>
    <property type="molecule type" value="Genomic_DNA"/>
</dbReference>
<evidence type="ECO:0000256" key="4">
    <source>
        <dbReference type="ARBA" id="ARBA00023136"/>
    </source>
</evidence>
<dbReference type="InterPro" id="IPR007318">
    <property type="entry name" value="Phopholipid_MeTrfase"/>
</dbReference>
<keyword evidence="2 5" id="KW-0812">Transmembrane</keyword>
<feature type="transmembrane region" description="Helical" evidence="5">
    <location>
        <begin position="46"/>
        <end position="66"/>
    </location>
</feature>